<feature type="transmembrane region" description="Helical" evidence="2">
    <location>
        <begin position="12"/>
        <end position="32"/>
    </location>
</feature>
<dbReference type="AlphaFoldDB" id="A0A2R8ACV2"/>
<organism evidence="3 4">
    <name type="scientific">Pontivivens insulae</name>
    <dbReference type="NCBI Taxonomy" id="1639689"/>
    <lineage>
        <taxon>Bacteria</taxon>
        <taxon>Pseudomonadati</taxon>
        <taxon>Pseudomonadota</taxon>
        <taxon>Alphaproteobacteria</taxon>
        <taxon>Rhodobacterales</taxon>
        <taxon>Paracoccaceae</taxon>
        <taxon>Pontivivens</taxon>
    </lineage>
</organism>
<gene>
    <name evidence="3" type="primary">rplU_3</name>
    <name evidence="3" type="ORF">POI8812_02189</name>
</gene>
<reference evidence="3 4" key="1">
    <citation type="submission" date="2018-03" db="EMBL/GenBank/DDBJ databases">
        <authorList>
            <person name="Keele B.F."/>
        </authorList>
    </citation>
    <scope>NUCLEOTIDE SEQUENCE [LARGE SCALE GENOMIC DNA]</scope>
    <source>
        <strain evidence="3 4">CeCT 8812</strain>
    </source>
</reference>
<evidence type="ECO:0000256" key="1">
    <source>
        <dbReference type="SAM" id="MobiDB-lite"/>
    </source>
</evidence>
<dbReference type="Gene3D" id="1.10.150.20">
    <property type="entry name" value="5' to 3' exonuclease, C-terminal subdomain"/>
    <property type="match status" value="1"/>
</dbReference>
<evidence type="ECO:0000313" key="3">
    <source>
        <dbReference type="EMBL" id="SPF29868.1"/>
    </source>
</evidence>
<proteinExistence type="predicted"/>
<sequence>MSQQNTSSDMYFLAGTLAVAAGAVATVAFWVVGGVGSLVGAVFGAAVLLVSLVVLCLLLPTLASGEMRGAGNLPVDVDAKRAEANRAGQAPTSGAAVAAAAPAAPASAVEKPAPVEAPAPRAAEEEVAPVAEAAPAPVVEEPAPAVDAETVAEMSDADRPEALTEAREGGADDLKRIKGVGPKMEALLNSMGFYHFDQIAAWTDREVAWVDDNLEGFKGRVTRDEWVAQAKQFAAEDNAG</sequence>
<feature type="compositionally biased region" description="Low complexity" evidence="1">
    <location>
        <begin position="109"/>
        <end position="121"/>
    </location>
</feature>
<keyword evidence="2" id="KW-0472">Membrane</keyword>
<accession>A0A2R8ACV2</accession>
<feature type="transmembrane region" description="Helical" evidence="2">
    <location>
        <begin position="38"/>
        <end position="59"/>
    </location>
</feature>
<dbReference type="EMBL" id="OMKW01000003">
    <property type="protein sequence ID" value="SPF29868.1"/>
    <property type="molecule type" value="Genomic_DNA"/>
</dbReference>
<keyword evidence="3" id="KW-0689">Ribosomal protein</keyword>
<protein>
    <submittedName>
        <fullName evidence="3">50S ribosomal protein L21</fullName>
    </submittedName>
</protein>
<keyword evidence="2" id="KW-0812">Transmembrane</keyword>
<keyword evidence="2" id="KW-1133">Transmembrane helix</keyword>
<dbReference type="GO" id="GO:0005840">
    <property type="term" value="C:ribosome"/>
    <property type="evidence" value="ECO:0007669"/>
    <property type="project" value="UniProtKB-KW"/>
</dbReference>
<dbReference type="RefSeq" id="WP_306438847.1">
    <property type="nucleotide sequence ID" value="NZ_OMKW01000003.1"/>
</dbReference>
<evidence type="ECO:0000313" key="4">
    <source>
        <dbReference type="Proteomes" id="UP000244932"/>
    </source>
</evidence>
<evidence type="ECO:0000256" key="2">
    <source>
        <dbReference type="SAM" id="Phobius"/>
    </source>
</evidence>
<keyword evidence="3" id="KW-0687">Ribonucleoprotein</keyword>
<keyword evidence="4" id="KW-1185">Reference proteome</keyword>
<dbReference type="Proteomes" id="UP000244932">
    <property type="component" value="Unassembled WGS sequence"/>
</dbReference>
<feature type="region of interest" description="Disordered" evidence="1">
    <location>
        <begin position="109"/>
        <end position="132"/>
    </location>
</feature>
<name>A0A2R8ACV2_9RHOB</name>